<dbReference type="Proteomes" id="UP000509545">
    <property type="component" value="Chromosome"/>
</dbReference>
<dbReference type="EMBL" id="CP048810">
    <property type="protein sequence ID" value="QKS85820.1"/>
    <property type="molecule type" value="Genomic_DNA"/>
</dbReference>
<dbReference type="RefSeq" id="WP_109753371.1">
    <property type="nucleotide sequence ID" value="NZ_CP048810.1"/>
</dbReference>
<evidence type="ECO:0000256" key="1">
    <source>
        <dbReference type="SAM" id="MobiDB-lite"/>
    </source>
</evidence>
<reference evidence="3 4" key="1">
    <citation type="submission" date="2020-02" db="EMBL/GenBank/DDBJ databases">
        <authorList>
            <person name="Liang J."/>
        </authorList>
    </citation>
    <scope>NUCLEOTIDE SEQUENCE [LARGE SCALE GENOMIC DNA]</scope>
    <source>
        <strain evidence="3 4">L22-9</strain>
    </source>
</reference>
<evidence type="ECO:0000313" key="4">
    <source>
        <dbReference type="Proteomes" id="UP000509545"/>
    </source>
</evidence>
<organism evidence="3 4">
    <name type="scientific">Pseudomonas bijieensis</name>
    <dbReference type="NCBI Taxonomy" id="2681983"/>
    <lineage>
        <taxon>Bacteria</taxon>
        <taxon>Pseudomonadati</taxon>
        <taxon>Pseudomonadota</taxon>
        <taxon>Gammaproteobacteria</taxon>
        <taxon>Pseudomonadales</taxon>
        <taxon>Pseudomonadaceae</taxon>
        <taxon>Pseudomonas</taxon>
    </lineage>
</organism>
<feature type="chain" id="PRO_5027104112" evidence="2">
    <location>
        <begin position="22"/>
        <end position="83"/>
    </location>
</feature>
<name>A0A6N1CMW4_9PSED</name>
<keyword evidence="2" id="KW-0732">Signal</keyword>
<protein>
    <submittedName>
        <fullName evidence="3">Uncharacterized protein</fullName>
    </submittedName>
</protein>
<evidence type="ECO:0000313" key="3">
    <source>
        <dbReference type="EMBL" id="QKS85820.1"/>
    </source>
</evidence>
<accession>A0A6N1CMW4</accession>
<sequence>MKMAAIFVLTWIGFTSAGAFASDRNKDYQEANRRHWERQQEMDRAEDRKHQKRHEERAREAREHHEEVQRENAKRRAEYYQER</sequence>
<keyword evidence="4" id="KW-1185">Reference proteome</keyword>
<feature type="region of interest" description="Disordered" evidence="1">
    <location>
        <begin position="22"/>
        <end position="83"/>
    </location>
</feature>
<dbReference type="AlphaFoldDB" id="A0A6N1CMW4"/>
<gene>
    <name evidence="3" type="ORF">GN234_29520</name>
</gene>
<proteinExistence type="predicted"/>
<feature type="signal peptide" evidence="2">
    <location>
        <begin position="1"/>
        <end position="21"/>
    </location>
</feature>
<dbReference type="KEGG" id="pbz:GN234_29520"/>
<feature type="compositionally biased region" description="Basic and acidic residues" evidence="1">
    <location>
        <begin position="23"/>
        <end position="83"/>
    </location>
</feature>
<evidence type="ECO:0000256" key="2">
    <source>
        <dbReference type="SAM" id="SignalP"/>
    </source>
</evidence>